<reference evidence="2" key="1">
    <citation type="submission" date="2019-12" db="EMBL/GenBank/DDBJ databases">
        <title>Genome sequencing and annotation of Brassica cretica.</title>
        <authorList>
            <person name="Studholme D.J."/>
            <person name="Sarris P.F."/>
        </authorList>
    </citation>
    <scope>NUCLEOTIDE SEQUENCE</scope>
    <source>
        <strain evidence="2">PFS-102/07</strain>
        <tissue evidence="2">Leaf</tissue>
    </source>
</reference>
<gene>
    <name evidence="2" type="ORF">F2Q70_00033530</name>
</gene>
<dbReference type="EMBL" id="QGKY02002305">
    <property type="protein sequence ID" value="KAF2533688.1"/>
    <property type="molecule type" value="Genomic_DNA"/>
</dbReference>
<name>A0A8S9FNW5_BRACR</name>
<dbReference type="AlphaFoldDB" id="A0A8S9FNW5"/>
<accession>A0A8S9FNW5</accession>
<feature type="compositionally biased region" description="Low complexity" evidence="1">
    <location>
        <begin position="1"/>
        <end position="34"/>
    </location>
</feature>
<feature type="region of interest" description="Disordered" evidence="1">
    <location>
        <begin position="1"/>
        <end position="153"/>
    </location>
</feature>
<protein>
    <submittedName>
        <fullName evidence="2">Uncharacterized protein</fullName>
    </submittedName>
</protein>
<feature type="compositionally biased region" description="Low complexity" evidence="1">
    <location>
        <begin position="132"/>
        <end position="145"/>
    </location>
</feature>
<proteinExistence type="predicted"/>
<sequence>MASSNNPNSSSSSSSSGSPTAAQSRRPSRQVSSPWTQIVRGGESVPTIAAAAAAAAPSSPQSKPPIEPIADASASSSSPLTVEAAAGEEKPEGNAGKKPVWKRPSNGGAAASEVGPVMGASSWPALSEAANKSSSDSLKSLGDVVAPVPVSQV</sequence>
<organism evidence="2">
    <name type="scientific">Brassica cretica</name>
    <name type="common">Mustard</name>
    <dbReference type="NCBI Taxonomy" id="69181"/>
    <lineage>
        <taxon>Eukaryota</taxon>
        <taxon>Viridiplantae</taxon>
        <taxon>Streptophyta</taxon>
        <taxon>Embryophyta</taxon>
        <taxon>Tracheophyta</taxon>
        <taxon>Spermatophyta</taxon>
        <taxon>Magnoliopsida</taxon>
        <taxon>eudicotyledons</taxon>
        <taxon>Gunneridae</taxon>
        <taxon>Pentapetalae</taxon>
        <taxon>rosids</taxon>
        <taxon>malvids</taxon>
        <taxon>Brassicales</taxon>
        <taxon>Brassicaceae</taxon>
        <taxon>Brassiceae</taxon>
        <taxon>Brassica</taxon>
    </lineage>
</organism>
<comment type="caution">
    <text evidence="2">The sequence shown here is derived from an EMBL/GenBank/DDBJ whole genome shotgun (WGS) entry which is preliminary data.</text>
</comment>
<evidence type="ECO:0000256" key="1">
    <source>
        <dbReference type="SAM" id="MobiDB-lite"/>
    </source>
</evidence>
<evidence type="ECO:0000313" key="2">
    <source>
        <dbReference type="EMBL" id="KAF2533688.1"/>
    </source>
</evidence>